<proteinExistence type="predicted"/>
<evidence type="ECO:0000313" key="3">
    <source>
        <dbReference type="Proteomes" id="UP000198851"/>
    </source>
</evidence>
<dbReference type="AlphaFoldDB" id="A0A1I4BCU4"/>
<dbReference type="RefSeq" id="WP_093320794.1">
    <property type="nucleotide sequence ID" value="NZ_FOSZ01000001.1"/>
</dbReference>
<reference evidence="3" key="1">
    <citation type="submission" date="2016-10" db="EMBL/GenBank/DDBJ databases">
        <authorList>
            <person name="Varghese N."/>
            <person name="Submissions S."/>
        </authorList>
    </citation>
    <scope>NUCLEOTIDE SEQUENCE [LARGE SCALE GENOMIC DNA]</scope>
    <source>
        <strain evidence="3">DSM 28453</strain>
    </source>
</reference>
<accession>A0A1I4BCU4</accession>
<evidence type="ECO:0000256" key="1">
    <source>
        <dbReference type="SAM" id="Phobius"/>
    </source>
</evidence>
<feature type="transmembrane region" description="Helical" evidence="1">
    <location>
        <begin position="110"/>
        <end position="134"/>
    </location>
</feature>
<dbReference type="Proteomes" id="UP000198851">
    <property type="component" value="Unassembled WGS sequence"/>
</dbReference>
<sequence length="143" mass="14947">MPHSSATSALKFASLFCAFIGLLMFASLLGGQNLMAMFLDIIHLPFDGGQSFSSDSELVLGAISGGLLFGYGVMAHQVTTHVYSSNPALGGQIIMRGICGWFVVDSAGSILAGAWFNVVLNSGFLALFLVPLLAARIAKPAHP</sequence>
<protein>
    <submittedName>
        <fullName evidence="2">Uncharacterized protein</fullName>
    </submittedName>
</protein>
<feature type="transmembrane region" description="Helical" evidence="1">
    <location>
        <begin position="12"/>
        <end position="38"/>
    </location>
</feature>
<keyword evidence="1" id="KW-1133">Transmembrane helix</keyword>
<keyword evidence="3" id="KW-1185">Reference proteome</keyword>
<evidence type="ECO:0000313" key="2">
    <source>
        <dbReference type="EMBL" id="SFK65937.1"/>
    </source>
</evidence>
<keyword evidence="1" id="KW-0812">Transmembrane</keyword>
<feature type="transmembrane region" description="Helical" evidence="1">
    <location>
        <begin position="58"/>
        <end position="75"/>
    </location>
</feature>
<name>A0A1I4BCU4_9RHOB</name>
<feature type="transmembrane region" description="Helical" evidence="1">
    <location>
        <begin position="87"/>
        <end position="104"/>
    </location>
</feature>
<dbReference type="OrthoDB" id="330925at2"/>
<dbReference type="STRING" id="1280847.SAMN04488036_101927"/>
<dbReference type="EMBL" id="FOSZ01000001">
    <property type="protein sequence ID" value="SFK65937.1"/>
    <property type="molecule type" value="Genomic_DNA"/>
</dbReference>
<organism evidence="2 3">
    <name type="scientific">Shimia haliotis</name>
    <dbReference type="NCBI Taxonomy" id="1280847"/>
    <lineage>
        <taxon>Bacteria</taxon>
        <taxon>Pseudomonadati</taxon>
        <taxon>Pseudomonadota</taxon>
        <taxon>Alphaproteobacteria</taxon>
        <taxon>Rhodobacterales</taxon>
        <taxon>Roseobacteraceae</taxon>
    </lineage>
</organism>
<gene>
    <name evidence="2" type="ORF">SAMN04488036_101927</name>
</gene>
<keyword evidence="1" id="KW-0472">Membrane</keyword>